<dbReference type="InterPro" id="IPR009678">
    <property type="entry name" value="Phage_tail_completion_R"/>
</dbReference>
<comment type="caution">
    <text evidence="2">The sequence shown here is derived from an EMBL/GenBank/DDBJ whole genome shotgun (WGS) entry which is preliminary data.</text>
</comment>
<gene>
    <name evidence="1" type="ORF">VIA_001522</name>
    <name evidence="2" type="ORF">VIOR3934_19730</name>
</gene>
<dbReference type="Proteomes" id="UP000002817">
    <property type="component" value="Unassembled WGS sequence"/>
</dbReference>
<dbReference type="Proteomes" id="UP000003515">
    <property type="component" value="Unassembled WGS sequence"/>
</dbReference>
<protein>
    <recommendedName>
        <fullName evidence="5">P2 phage tail completion protein R (GpR)</fullName>
    </recommendedName>
</protein>
<accession>C9QG24</accession>
<dbReference type="RefSeq" id="WP_004412244.1">
    <property type="nucleotide sequence ID" value="NZ_ACZV01000004.1"/>
</dbReference>
<dbReference type="STRING" id="675816.VIA_001522"/>
<dbReference type="AlphaFoldDB" id="C9QG24"/>
<keyword evidence="4" id="KW-1185">Reference proteome</keyword>
<evidence type="ECO:0000313" key="3">
    <source>
        <dbReference type="Proteomes" id="UP000002817"/>
    </source>
</evidence>
<dbReference type="eggNOG" id="ENOG5032XBS">
    <property type="taxonomic scope" value="Bacteria"/>
</dbReference>
<name>C9QG24_VIBOR</name>
<evidence type="ECO:0000313" key="1">
    <source>
        <dbReference type="EMBL" id="EEX94364.1"/>
    </source>
</evidence>
<reference evidence="1 4" key="1">
    <citation type="submission" date="2009-10" db="EMBL/GenBank/DDBJ databases">
        <authorList>
            <consortium name="Los Alamos National Laboratory (LANL)"/>
            <consortium name="National Microbial Pathogen Data Resource (NMPDR)"/>
            <person name="Munk A.C."/>
            <person name="Chertkov O."/>
            <person name="Tapia R."/>
            <person name="Green L."/>
            <person name="Rogers Y."/>
            <person name="Detter J.C."/>
            <person name="Bruce D."/>
            <person name="Brettin T.S."/>
            <person name="Colwell R.R."/>
            <person name="Huq A."/>
            <person name="Grim C.J."/>
            <person name="Hasan N.A."/>
            <person name="Bartels D."/>
            <person name="Vonstein V."/>
        </authorList>
    </citation>
    <scope>NUCLEOTIDE SEQUENCE [LARGE SCALE GENOMIC DNA]</scope>
    <source>
        <strain evidence="1 4">CIP 102891</strain>
    </source>
</reference>
<sequence length="166" mass="19268">MSEQYQAGYKLRDLKAFIEARVGKKVAMRMSAEMQDIELKLTPKFMGNGSSQLMLQRYKAEFYFDRFPYQEQSPAVLFANIGAWLMDNDEEREQQLSELSDPDIEVVIEDASSAELIIEVMFEEPVKVIEDPQGPIYWGGKQYRLEDYDIWTATKLRDVVINHAPD</sequence>
<evidence type="ECO:0008006" key="5">
    <source>
        <dbReference type="Google" id="ProtNLM"/>
    </source>
</evidence>
<organism evidence="2 3">
    <name type="scientific">Vibrio orientalis CIP 102891 = ATCC 33934</name>
    <dbReference type="NCBI Taxonomy" id="675816"/>
    <lineage>
        <taxon>Bacteria</taxon>
        <taxon>Pseudomonadati</taxon>
        <taxon>Pseudomonadota</taxon>
        <taxon>Gammaproteobacteria</taxon>
        <taxon>Vibrionales</taxon>
        <taxon>Vibrionaceae</taxon>
        <taxon>Vibrio</taxon>
        <taxon>Vibrio oreintalis group</taxon>
    </lineage>
</organism>
<proteinExistence type="predicted"/>
<dbReference type="EMBL" id="ACZV01000004">
    <property type="protein sequence ID" value="EEX94364.1"/>
    <property type="molecule type" value="Genomic_DNA"/>
</dbReference>
<dbReference type="EMBL" id="AFWH01000001">
    <property type="protein sequence ID" value="EGU54091.1"/>
    <property type="molecule type" value="Genomic_DNA"/>
</dbReference>
<dbReference type="PATRIC" id="fig|675816.5.peg.172"/>
<evidence type="ECO:0000313" key="2">
    <source>
        <dbReference type="EMBL" id="EGU54091.1"/>
    </source>
</evidence>
<reference evidence="2" key="2">
    <citation type="submission" date="2011-08" db="EMBL/GenBank/DDBJ databases">
        <authorList>
            <person name="Hoffman M."/>
            <person name="Strain E.A."/>
            <person name="Brown E."/>
            <person name="Allard M.W."/>
        </authorList>
    </citation>
    <scope>NUCLEOTIDE SEQUENCE</scope>
    <source>
        <strain evidence="2">CIP 102891</strain>
    </source>
</reference>
<reference evidence="2 3" key="3">
    <citation type="journal article" date="2012" name="Int. J. Syst. Evol. Microbiol.">
        <title>Vibrio caribbeanicus sp. nov., isolated from the marine sponge Scleritoderma cyanea.</title>
        <authorList>
            <person name="Hoffmann M."/>
            <person name="Monday S.R."/>
            <person name="Allard M.W."/>
            <person name="Strain E.A."/>
            <person name="Whittaker P."/>
            <person name="Naum M."/>
            <person name="McCarthy P.J."/>
            <person name="Lopez J.V."/>
            <person name="Fischer M."/>
            <person name="Brown E.W."/>
        </authorList>
    </citation>
    <scope>NUCLEOTIDE SEQUENCE [LARGE SCALE GENOMIC DNA]</scope>
    <source>
        <strain evidence="2">CIP 102891</strain>
        <strain evidence="3">CIP 102891 / ATCC 33934</strain>
    </source>
</reference>
<evidence type="ECO:0000313" key="4">
    <source>
        <dbReference type="Proteomes" id="UP000003515"/>
    </source>
</evidence>
<dbReference type="OrthoDB" id="6915188at2"/>
<dbReference type="Pfam" id="PF06891">
    <property type="entry name" value="P2_Phage_GpR"/>
    <property type="match status" value="1"/>
</dbReference>